<dbReference type="Proteomes" id="UP001432168">
    <property type="component" value="Chromosome"/>
</dbReference>
<proteinExistence type="predicted"/>
<dbReference type="SUPFAM" id="SSF54862">
    <property type="entry name" value="4Fe-4S ferredoxins"/>
    <property type="match status" value="1"/>
</dbReference>
<organism evidence="8 9">
    <name type="scientific">Streptomyces pseudovenezuelae</name>
    <dbReference type="NCBI Taxonomy" id="67350"/>
    <lineage>
        <taxon>Bacteria</taxon>
        <taxon>Bacillati</taxon>
        <taxon>Actinomycetota</taxon>
        <taxon>Actinomycetes</taxon>
        <taxon>Kitasatosporales</taxon>
        <taxon>Streptomycetaceae</taxon>
        <taxon>Streptomyces</taxon>
        <taxon>Streptomyces aurantiacus group</taxon>
    </lineage>
</organism>
<dbReference type="InterPro" id="IPR051269">
    <property type="entry name" value="Fe-S_cluster_ET"/>
</dbReference>
<keyword evidence="3" id="KW-0479">Metal-binding</keyword>
<keyword evidence="6" id="KW-0411">Iron-sulfur</keyword>
<dbReference type="Gene3D" id="3.30.70.20">
    <property type="match status" value="1"/>
</dbReference>
<evidence type="ECO:0000256" key="7">
    <source>
        <dbReference type="ARBA" id="ARBA00023291"/>
    </source>
</evidence>
<dbReference type="EMBL" id="CP109011">
    <property type="protein sequence ID" value="WUT48650.1"/>
    <property type="molecule type" value="Genomic_DNA"/>
</dbReference>
<protein>
    <submittedName>
        <fullName evidence="8">Ferredoxin</fullName>
    </submittedName>
</protein>
<accession>A0ABZ1X911</accession>
<evidence type="ECO:0000256" key="3">
    <source>
        <dbReference type="ARBA" id="ARBA00022723"/>
    </source>
</evidence>
<name>A0ABZ1X911_9ACTN</name>
<evidence type="ECO:0000313" key="8">
    <source>
        <dbReference type="EMBL" id="WUT48650.1"/>
    </source>
</evidence>
<evidence type="ECO:0000256" key="5">
    <source>
        <dbReference type="ARBA" id="ARBA00023004"/>
    </source>
</evidence>
<dbReference type="PANTHER" id="PTHR36923:SF3">
    <property type="entry name" value="FERREDOXIN"/>
    <property type="match status" value="1"/>
</dbReference>
<gene>
    <name evidence="8" type="ORF">OG929_42885</name>
</gene>
<sequence>MTVSIELVPGRCEGHAVCEAIAPEVFQVDDDGMVQLLPGGDQDDATALAAVRSCPVAALRATS</sequence>
<keyword evidence="2" id="KW-0813">Transport</keyword>
<reference evidence="8" key="1">
    <citation type="submission" date="2022-10" db="EMBL/GenBank/DDBJ databases">
        <title>The complete genomes of actinobacterial strains from the NBC collection.</title>
        <authorList>
            <person name="Joergensen T.S."/>
            <person name="Alvarez Arevalo M."/>
            <person name="Sterndorff E.B."/>
            <person name="Faurdal D."/>
            <person name="Vuksanovic O."/>
            <person name="Mourched A.-S."/>
            <person name="Charusanti P."/>
            <person name="Shaw S."/>
            <person name="Blin K."/>
            <person name="Weber T."/>
        </authorList>
    </citation>
    <scope>NUCLEOTIDE SEQUENCE</scope>
    <source>
        <strain evidence="8">NBC_00686</strain>
    </source>
</reference>
<evidence type="ECO:0000313" key="9">
    <source>
        <dbReference type="Proteomes" id="UP001432168"/>
    </source>
</evidence>
<evidence type="ECO:0000256" key="1">
    <source>
        <dbReference type="ARBA" id="ARBA00001927"/>
    </source>
</evidence>
<keyword evidence="5" id="KW-0408">Iron</keyword>
<dbReference type="Pfam" id="PF13370">
    <property type="entry name" value="Fer4_13"/>
    <property type="match status" value="1"/>
</dbReference>
<keyword evidence="4" id="KW-0249">Electron transport</keyword>
<dbReference type="PANTHER" id="PTHR36923">
    <property type="entry name" value="FERREDOXIN"/>
    <property type="match status" value="1"/>
</dbReference>
<comment type="cofactor">
    <cofactor evidence="1">
        <name>[3Fe-4S] cluster</name>
        <dbReference type="ChEBI" id="CHEBI:21137"/>
    </cofactor>
</comment>
<keyword evidence="9" id="KW-1185">Reference proteome</keyword>
<evidence type="ECO:0000256" key="6">
    <source>
        <dbReference type="ARBA" id="ARBA00023014"/>
    </source>
</evidence>
<evidence type="ECO:0000256" key="2">
    <source>
        <dbReference type="ARBA" id="ARBA00022448"/>
    </source>
</evidence>
<evidence type="ECO:0000256" key="4">
    <source>
        <dbReference type="ARBA" id="ARBA00022982"/>
    </source>
</evidence>
<dbReference type="RefSeq" id="WP_329271954.1">
    <property type="nucleotide sequence ID" value="NZ_CP108992.1"/>
</dbReference>
<keyword evidence="7" id="KW-0003">3Fe-4S</keyword>